<protein>
    <recommendedName>
        <fullName evidence="1">TIR domain-containing protein</fullName>
    </recommendedName>
</protein>
<reference evidence="2" key="1">
    <citation type="journal article" date="2014" name="Int. J. Syst. Evol. Microbiol.">
        <title>Complete genome sequence of Corynebacterium casei LMG S-19264T (=DSM 44701T), isolated from a smear-ripened cheese.</title>
        <authorList>
            <consortium name="US DOE Joint Genome Institute (JGI-PGF)"/>
            <person name="Walter F."/>
            <person name="Albersmeier A."/>
            <person name="Kalinowski J."/>
            <person name="Ruckert C."/>
        </authorList>
    </citation>
    <scope>NUCLEOTIDE SEQUENCE</scope>
    <source>
        <strain evidence="2">JCM 3276</strain>
    </source>
</reference>
<evidence type="ECO:0000313" key="3">
    <source>
        <dbReference type="Proteomes" id="UP000660680"/>
    </source>
</evidence>
<dbReference type="EMBL" id="BMRB01000007">
    <property type="protein sequence ID" value="GGS54262.1"/>
    <property type="molecule type" value="Genomic_DNA"/>
</dbReference>
<feature type="domain" description="TIR" evidence="1">
    <location>
        <begin position="1"/>
        <end position="144"/>
    </location>
</feature>
<dbReference type="SUPFAM" id="SSF52200">
    <property type="entry name" value="Toll/Interleukin receptor TIR domain"/>
    <property type="match status" value="1"/>
</dbReference>
<gene>
    <name evidence="2" type="ORF">GCM10010171_56730</name>
</gene>
<name>A0A918LI34_9PSEU</name>
<comment type="caution">
    <text evidence="2">The sequence shown here is derived from an EMBL/GenBank/DDBJ whole genome shotgun (WGS) entry which is preliminary data.</text>
</comment>
<dbReference type="Gene3D" id="3.40.50.10140">
    <property type="entry name" value="Toll/interleukin-1 receptor homology (TIR) domain"/>
    <property type="match status" value="1"/>
</dbReference>
<accession>A0A918LI34</accession>
<organism evidence="2 3">
    <name type="scientific">Actinokineospora fastidiosa</name>
    <dbReference type="NCBI Taxonomy" id="1816"/>
    <lineage>
        <taxon>Bacteria</taxon>
        <taxon>Bacillati</taxon>
        <taxon>Actinomycetota</taxon>
        <taxon>Actinomycetes</taxon>
        <taxon>Pseudonocardiales</taxon>
        <taxon>Pseudonocardiaceae</taxon>
        <taxon>Actinokineospora</taxon>
    </lineage>
</organism>
<dbReference type="GO" id="GO:0007165">
    <property type="term" value="P:signal transduction"/>
    <property type="evidence" value="ECO:0007669"/>
    <property type="project" value="InterPro"/>
</dbReference>
<sequence length="198" mass="21273">MRVFLNYRNGDGEDFAAMLDRELSPELGAGNVFRSSKSVDPGALFAHSLLSTVRRCDALVAVIGVNWLRILADRGGRDEIDWVRTELVEAFEHGVTVIPFYVGGRQPLKDADLPSDLARVGLVHGILFDHRAPEHAIERLRTVLGLPESAQNTAAETPDSRVGIRSIVAGKAQIVGNNAGPVHFGSGSIFQLPGGTAP</sequence>
<dbReference type="Proteomes" id="UP000660680">
    <property type="component" value="Unassembled WGS sequence"/>
</dbReference>
<reference evidence="2" key="2">
    <citation type="submission" date="2020-09" db="EMBL/GenBank/DDBJ databases">
        <authorList>
            <person name="Sun Q."/>
            <person name="Ohkuma M."/>
        </authorList>
    </citation>
    <scope>NUCLEOTIDE SEQUENCE</scope>
    <source>
        <strain evidence="2">JCM 3276</strain>
    </source>
</reference>
<keyword evidence="3" id="KW-1185">Reference proteome</keyword>
<dbReference type="InterPro" id="IPR035897">
    <property type="entry name" value="Toll_tir_struct_dom_sf"/>
</dbReference>
<dbReference type="InterPro" id="IPR000157">
    <property type="entry name" value="TIR_dom"/>
</dbReference>
<evidence type="ECO:0000259" key="1">
    <source>
        <dbReference type="PROSITE" id="PS50104"/>
    </source>
</evidence>
<dbReference type="AlphaFoldDB" id="A0A918LI34"/>
<dbReference type="PROSITE" id="PS50104">
    <property type="entry name" value="TIR"/>
    <property type="match status" value="1"/>
</dbReference>
<proteinExistence type="predicted"/>
<dbReference type="RefSeq" id="WP_189213674.1">
    <property type="nucleotide sequence ID" value="NZ_BMRB01000007.1"/>
</dbReference>
<evidence type="ECO:0000313" key="2">
    <source>
        <dbReference type="EMBL" id="GGS54262.1"/>
    </source>
</evidence>